<evidence type="ECO:0000313" key="2">
    <source>
        <dbReference type="EMBL" id="NEB82606.1"/>
    </source>
</evidence>
<protein>
    <submittedName>
        <fullName evidence="2">Uncharacterized protein</fullName>
    </submittedName>
</protein>
<dbReference type="RefSeq" id="WP_047175174.1">
    <property type="nucleotide sequence ID" value="NZ_CBDRIV010000027.1"/>
</dbReference>
<dbReference type="AlphaFoldDB" id="A0A6G3SHW3"/>
<name>A0A6G3SHW3_STRAQ</name>
<feature type="region of interest" description="Disordered" evidence="1">
    <location>
        <begin position="54"/>
        <end position="83"/>
    </location>
</feature>
<gene>
    <name evidence="2" type="ORF">G3I43_00165</name>
</gene>
<comment type="caution">
    <text evidence="2">The sequence shown here is derived from an EMBL/GenBank/DDBJ whole genome shotgun (WGS) entry which is preliminary data.</text>
</comment>
<reference evidence="2" key="1">
    <citation type="submission" date="2020-01" db="EMBL/GenBank/DDBJ databases">
        <title>Insect and environment-associated Actinomycetes.</title>
        <authorList>
            <person name="Currrie C."/>
            <person name="Chevrette M."/>
            <person name="Carlson C."/>
            <person name="Stubbendieck R."/>
            <person name="Wendt-Pienkowski E."/>
        </authorList>
    </citation>
    <scope>NUCLEOTIDE SEQUENCE</scope>
    <source>
        <strain evidence="2">SID505</strain>
    </source>
</reference>
<feature type="compositionally biased region" description="Basic residues" evidence="1">
    <location>
        <begin position="63"/>
        <end position="83"/>
    </location>
</feature>
<dbReference type="EMBL" id="JAAGMK010000001">
    <property type="protein sequence ID" value="NEB82606.1"/>
    <property type="molecule type" value="Genomic_DNA"/>
</dbReference>
<organism evidence="2">
    <name type="scientific">Streptomyces anulatus</name>
    <name type="common">Streptomyces chrysomallus</name>
    <dbReference type="NCBI Taxonomy" id="1892"/>
    <lineage>
        <taxon>Bacteria</taxon>
        <taxon>Bacillati</taxon>
        <taxon>Actinomycetota</taxon>
        <taxon>Actinomycetes</taxon>
        <taxon>Kitasatosporales</taxon>
        <taxon>Streptomycetaceae</taxon>
        <taxon>Streptomyces</taxon>
    </lineage>
</organism>
<accession>A0A6G3SHW3</accession>
<sequence>MRKRPNNRAALFFRNKPAVIVSVMALGTILLALGLPADWIDLAALALAAVTATPAETVPARTTPRKPRRKNRSARRRTSRDTR</sequence>
<evidence type="ECO:0000256" key="1">
    <source>
        <dbReference type="SAM" id="MobiDB-lite"/>
    </source>
</evidence>
<proteinExistence type="predicted"/>